<dbReference type="Proteomes" id="UP000265515">
    <property type="component" value="Unassembled WGS sequence"/>
</dbReference>
<dbReference type="EMBL" id="BFEA01000174">
    <property type="protein sequence ID" value="GBG72928.1"/>
    <property type="molecule type" value="Genomic_DNA"/>
</dbReference>
<proteinExistence type="predicted"/>
<organism evidence="1 2">
    <name type="scientific">Chara braunii</name>
    <name type="common">Braun's stonewort</name>
    <dbReference type="NCBI Taxonomy" id="69332"/>
    <lineage>
        <taxon>Eukaryota</taxon>
        <taxon>Viridiplantae</taxon>
        <taxon>Streptophyta</taxon>
        <taxon>Charophyceae</taxon>
        <taxon>Charales</taxon>
        <taxon>Characeae</taxon>
        <taxon>Chara</taxon>
    </lineage>
</organism>
<gene>
    <name evidence="1" type="ORF">CBR_g12650</name>
</gene>
<evidence type="ECO:0000313" key="1">
    <source>
        <dbReference type="EMBL" id="GBG72928.1"/>
    </source>
</evidence>
<comment type="caution">
    <text evidence="1">The sequence shown here is derived from an EMBL/GenBank/DDBJ whole genome shotgun (WGS) entry which is preliminary data.</text>
</comment>
<accession>A0A388KSF5</accession>
<protein>
    <submittedName>
        <fullName evidence="1">Uncharacterized protein</fullName>
    </submittedName>
</protein>
<dbReference type="Gramene" id="GBG72928">
    <property type="protein sequence ID" value="GBG72928"/>
    <property type="gene ID" value="CBR_g12650"/>
</dbReference>
<reference evidence="1 2" key="1">
    <citation type="journal article" date="2018" name="Cell">
        <title>The Chara Genome: Secondary Complexity and Implications for Plant Terrestrialization.</title>
        <authorList>
            <person name="Nishiyama T."/>
            <person name="Sakayama H."/>
            <person name="Vries J.D."/>
            <person name="Buschmann H."/>
            <person name="Saint-Marcoux D."/>
            <person name="Ullrich K.K."/>
            <person name="Haas F.B."/>
            <person name="Vanderstraeten L."/>
            <person name="Becker D."/>
            <person name="Lang D."/>
            <person name="Vosolsobe S."/>
            <person name="Rombauts S."/>
            <person name="Wilhelmsson P.K.I."/>
            <person name="Janitza P."/>
            <person name="Kern R."/>
            <person name="Heyl A."/>
            <person name="Rumpler F."/>
            <person name="Villalobos L.I.A.C."/>
            <person name="Clay J.M."/>
            <person name="Skokan R."/>
            <person name="Toyoda A."/>
            <person name="Suzuki Y."/>
            <person name="Kagoshima H."/>
            <person name="Schijlen E."/>
            <person name="Tajeshwar N."/>
            <person name="Catarino B."/>
            <person name="Hetherington A.J."/>
            <person name="Saltykova A."/>
            <person name="Bonnot C."/>
            <person name="Breuninger H."/>
            <person name="Symeonidi A."/>
            <person name="Radhakrishnan G.V."/>
            <person name="Van Nieuwerburgh F."/>
            <person name="Deforce D."/>
            <person name="Chang C."/>
            <person name="Karol K.G."/>
            <person name="Hedrich R."/>
            <person name="Ulvskov P."/>
            <person name="Glockner G."/>
            <person name="Delwiche C.F."/>
            <person name="Petrasek J."/>
            <person name="Van de Peer Y."/>
            <person name="Friml J."/>
            <person name="Beilby M."/>
            <person name="Dolan L."/>
            <person name="Kohara Y."/>
            <person name="Sugano S."/>
            <person name="Fujiyama A."/>
            <person name="Delaux P.-M."/>
            <person name="Quint M."/>
            <person name="TheiBen G."/>
            <person name="Hagemann M."/>
            <person name="Harholt J."/>
            <person name="Dunand C."/>
            <person name="Zachgo S."/>
            <person name="Langdale J."/>
            <person name="Maumus F."/>
            <person name="Straeten D.V.D."/>
            <person name="Gould S.B."/>
            <person name="Rensing S.A."/>
        </authorList>
    </citation>
    <scope>NUCLEOTIDE SEQUENCE [LARGE SCALE GENOMIC DNA]</scope>
    <source>
        <strain evidence="1 2">S276</strain>
    </source>
</reference>
<name>A0A388KSF5_CHABU</name>
<sequence length="855" mass="94905">MNQTKRKKYNVGFVLRRSWYDIIYPAEKDKDFMNLSNLMDSGADEERVEDGEGQGLYEPVQFDGGEDPAAGSGGLAGGSRSTGFEPMLGKRKIAASNARESGVQAVTAAMRAHTTALTRSDLTIAKMPYEVTRDIAMQQAEVHRELVQQDIASRERIANIMGDKVEKGYFVLADLLMPFTAYVLVQTVHLSTWRDGLLAAISFHFPRDLMMGYVKELEKDATVDTENLLKEDRLWNYLIPALLARIMLPTRIPEKPTRFPLNSPRAATRKRGVGAQDQSSSINALGQMTTLSTGRRSWKRQKWDCDVFLHLRYTSRVMEPLSIRRLINEVLARIIGDETTTRLERTMIGWTYNDSIASRQCRPAEVLCDFNVAQWMEAYDPEQCPCKSRRYMDNASIEPLQSEGHTHVITLDSSITDNPLLQGIINSGLNHIPCMTLDVDEVENEVCGFLDRLLAMVLELRELTMSTRSFLRRIILKKARAKMTKYKEQHRHVTAESFKHPAVKRELLTSRFLISPTNKAPSTPAFVCKNFIRKLAFQRLSKPEFASIAAPPASIISRIQGELSALPAMPTALATLPYLVMVFKAHKGAFHWTTNTTGIVVSPTADLCACLLRFLLPLVQTFCQERSLELEERYGVKVNLWWWIASVGEFCANLPEKIYSIFTADITRCFATIPTDSSGDSLLAAVRFYVQSVMQVQRERSSSHTIRIKVGEGARFWPSWVDGDQAEGLGSMLFGEEDVCWIMEWRIANSVQSGSAASPDPAAAAVAATAAATSGGTGTSGTVAAPGPDPATVGPGGSFAYIDRKAAQIPSKYDGKDDVEAWISSMRSYFDVLGTPLSTQSSILGTNVEPVVRGS</sequence>
<evidence type="ECO:0000313" key="2">
    <source>
        <dbReference type="Proteomes" id="UP000265515"/>
    </source>
</evidence>
<dbReference type="AlphaFoldDB" id="A0A388KSF5"/>
<keyword evidence="2" id="KW-1185">Reference proteome</keyword>